<dbReference type="RefSeq" id="WP_073586967.1">
    <property type="nucleotide sequence ID" value="NZ_FRFD01000003.1"/>
</dbReference>
<gene>
    <name evidence="14" type="ORF">SAMN02745217_00216</name>
</gene>
<feature type="transmembrane region" description="Helical" evidence="13">
    <location>
        <begin position="353"/>
        <end position="372"/>
    </location>
</feature>
<evidence type="ECO:0000313" key="15">
    <source>
        <dbReference type="Proteomes" id="UP000184612"/>
    </source>
</evidence>
<evidence type="ECO:0000313" key="14">
    <source>
        <dbReference type="EMBL" id="SHO43384.1"/>
    </source>
</evidence>
<evidence type="ECO:0000256" key="5">
    <source>
        <dbReference type="ARBA" id="ARBA00022448"/>
    </source>
</evidence>
<feature type="transmembrane region" description="Helical" evidence="13">
    <location>
        <begin position="193"/>
        <end position="216"/>
    </location>
</feature>
<name>A0A1M7XX26_9FIRM</name>
<dbReference type="GO" id="GO:0042910">
    <property type="term" value="F:xenobiotic transmembrane transporter activity"/>
    <property type="evidence" value="ECO:0007669"/>
    <property type="project" value="InterPro"/>
</dbReference>
<dbReference type="PANTHER" id="PTHR43298:SF2">
    <property type="entry name" value="FMN_FAD EXPORTER YEEO-RELATED"/>
    <property type="match status" value="1"/>
</dbReference>
<evidence type="ECO:0000256" key="7">
    <source>
        <dbReference type="ARBA" id="ARBA00022475"/>
    </source>
</evidence>
<dbReference type="PIRSF" id="PIRSF006603">
    <property type="entry name" value="DinF"/>
    <property type="match status" value="1"/>
</dbReference>
<reference evidence="14 15" key="1">
    <citation type="submission" date="2016-12" db="EMBL/GenBank/DDBJ databases">
        <authorList>
            <person name="Song W.-J."/>
            <person name="Kurnit D.M."/>
        </authorList>
    </citation>
    <scope>NUCLEOTIDE SEQUENCE [LARGE SCALE GENOMIC DNA]</scope>
    <source>
        <strain evidence="14 15">DSM 12503</strain>
    </source>
</reference>
<dbReference type="InterPro" id="IPR002528">
    <property type="entry name" value="MATE_fam"/>
</dbReference>
<keyword evidence="15" id="KW-1185">Reference proteome</keyword>
<dbReference type="CDD" id="cd13138">
    <property type="entry name" value="MATE_yoeA_like"/>
    <property type="match status" value="1"/>
</dbReference>
<dbReference type="PANTHER" id="PTHR43298">
    <property type="entry name" value="MULTIDRUG RESISTANCE PROTEIN NORM-RELATED"/>
    <property type="match status" value="1"/>
</dbReference>
<dbReference type="AlphaFoldDB" id="A0A1M7XX26"/>
<feature type="transmembrane region" description="Helical" evidence="13">
    <location>
        <begin position="413"/>
        <end position="433"/>
    </location>
</feature>
<keyword evidence="7" id="KW-1003">Cell membrane</keyword>
<keyword evidence="5" id="KW-0813">Transport</keyword>
<evidence type="ECO:0000256" key="8">
    <source>
        <dbReference type="ARBA" id="ARBA00022692"/>
    </source>
</evidence>
<dbReference type="NCBIfam" id="TIGR00797">
    <property type="entry name" value="matE"/>
    <property type="match status" value="1"/>
</dbReference>
<evidence type="ECO:0000256" key="13">
    <source>
        <dbReference type="SAM" id="Phobius"/>
    </source>
</evidence>
<keyword evidence="11 13" id="KW-0472">Membrane</keyword>
<keyword evidence="8 13" id="KW-0812">Transmembrane</keyword>
<dbReference type="EMBL" id="FRFD01000003">
    <property type="protein sequence ID" value="SHO43384.1"/>
    <property type="molecule type" value="Genomic_DNA"/>
</dbReference>
<feature type="transmembrane region" description="Helical" evidence="13">
    <location>
        <begin position="165"/>
        <end position="187"/>
    </location>
</feature>
<dbReference type="STRING" id="1121345.SAMN02745217_00216"/>
<dbReference type="GO" id="GO:0005886">
    <property type="term" value="C:plasma membrane"/>
    <property type="evidence" value="ECO:0007669"/>
    <property type="project" value="UniProtKB-SubCell"/>
</dbReference>
<comment type="function">
    <text evidence="1">Multidrug efflux pump.</text>
</comment>
<keyword evidence="6" id="KW-0050">Antiport</keyword>
<organism evidence="14 15">
    <name type="scientific">Anaerocolumna xylanovorans DSM 12503</name>
    <dbReference type="NCBI Taxonomy" id="1121345"/>
    <lineage>
        <taxon>Bacteria</taxon>
        <taxon>Bacillati</taxon>
        <taxon>Bacillota</taxon>
        <taxon>Clostridia</taxon>
        <taxon>Lachnospirales</taxon>
        <taxon>Lachnospiraceae</taxon>
        <taxon>Anaerocolumna</taxon>
    </lineage>
</organism>
<dbReference type="GO" id="GO:0015297">
    <property type="term" value="F:antiporter activity"/>
    <property type="evidence" value="ECO:0007669"/>
    <property type="project" value="UniProtKB-KW"/>
</dbReference>
<evidence type="ECO:0000256" key="1">
    <source>
        <dbReference type="ARBA" id="ARBA00003408"/>
    </source>
</evidence>
<feature type="transmembrane region" description="Helical" evidence="13">
    <location>
        <begin position="12"/>
        <end position="33"/>
    </location>
</feature>
<feature type="transmembrane region" description="Helical" evidence="13">
    <location>
        <begin position="133"/>
        <end position="158"/>
    </location>
</feature>
<dbReference type="OrthoDB" id="9776324at2"/>
<feature type="transmembrane region" description="Helical" evidence="13">
    <location>
        <begin position="53"/>
        <end position="80"/>
    </location>
</feature>
<feature type="transmembrane region" description="Helical" evidence="13">
    <location>
        <begin position="92"/>
        <end position="113"/>
    </location>
</feature>
<feature type="transmembrane region" description="Helical" evidence="13">
    <location>
        <begin position="384"/>
        <end position="407"/>
    </location>
</feature>
<dbReference type="GO" id="GO:0006811">
    <property type="term" value="P:monoatomic ion transport"/>
    <property type="evidence" value="ECO:0007669"/>
    <property type="project" value="UniProtKB-KW"/>
</dbReference>
<accession>A0A1M7XX26</accession>
<comment type="similarity">
    <text evidence="3">Belongs to the multi antimicrobial extrusion (MATE) (TC 2.A.66.1) family.</text>
</comment>
<comment type="subcellular location">
    <subcellularLocation>
        <location evidence="2">Cell membrane</location>
        <topology evidence="2">Multi-pass membrane protein</topology>
    </subcellularLocation>
</comment>
<keyword evidence="10" id="KW-0406">Ion transport</keyword>
<dbReference type="Proteomes" id="UP000184612">
    <property type="component" value="Unassembled WGS sequence"/>
</dbReference>
<evidence type="ECO:0000256" key="4">
    <source>
        <dbReference type="ARBA" id="ARBA00020268"/>
    </source>
</evidence>
<evidence type="ECO:0000256" key="6">
    <source>
        <dbReference type="ARBA" id="ARBA00022449"/>
    </source>
</evidence>
<keyword evidence="9 13" id="KW-1133">Transmembrane helix</keyword>
<protein>
    <recommendedName>
        <fullName evidence="4">Probable multidrug resistance protein NorM</fullName>
    </recommendedName>
    <alternativeName>
        <fullName evidence="12">Multidrug-efflux transporter</fullName>
    </alternativeName>
</protein>
<dbReference type="InterPro" id="IPR050222">
    <property type="entry name" value="MATE_MdtK"/>
</dbReference>
<proteinExistence type="inferred from homology"/>
<evidence type="ECO:0000256" key="3">
    <source>
        <dbReference type="ARBA" id="ARBA00010199"/>
    </source>
</evidence>
<evidence type="ECO:0000256" key="2">
    <source>
        <dbReference type="ARBA" id="ARBA00004651"/>
    </source>
</evidence>
<sequence>MIKDLTKGSPGKVLIQFSIPMFISVIFQQMYSLSDSIIAGKFAGENALAAVGASYPITMVFMAIAFGCNIGCSVIISQLFGRKEYAKCKTAISTTLVTTLVLSIVLTVIGLLISDPMMRLIQTPGDIFKDSSLFLKIYIGGFVFLFLYNVATGIFTSLGDSNTPLYFLIGSSVANILLCLLFVGYLHLGVAGVAWATFIAQGTACILSLITLAVRLKQIKVETYPRFSFTVLWQISRVAGPSILQQSFISIGNIIVQNLINRYGTSVIAGFSAAIKLNTFAITSLSTLANGMSSFTAQNVGARDYGRIKKGFHSGIGMVLAICLPFVISYTFFGSQLMSFFKVDSSLGLATGIHFLQIAAPFYFIISVKLLADGVLRGAGSMGQFMAATLTDLFLRVVLSYTLAPIFGTNGIWASWPIGWIAAAILSMSFYFSGKWKQTDVLRN</sequence>
<dbReference type="InterPro" id="IPR048279">
    <property type="entry name" value="MdtK-like"/>
</dbReference>
<evidence type="ECO:0000256" key="10">
    <source>
        <dbReference type="ARBA" id="ARBA00023065"/>
    </source>
</evidence>
<evidence type="ECO:0000256" key="9">
    <source>
        <dbReference type="ARBA" id="ARBA00022989"/>
    </source>
</evidence>
<evidence type="ECO:0000256" key="12">
    <source>
        <dbReference type="ARBA" id="ARBA00031636"/>
    </source>
</evidence>
<dbReference type="Pfam" id="PF01554">
    <property type="entry name" value="MatE"/>
    <property type="match status" value="2"/>
</dbReference>
<evidence type="ECO:0000256" key="11">
    <source>
        <dbReference type="ARBA" id="ARBA00023136"/>
    </source>
</evidence>
<feature type="transmembrane region" description="Helical" evidence="13">
    <location>
        <begin position="312"/>
        <end position="333"/>
    </location>
</feature>